<dbReference type="Pfam" id="PF07927">
    <property type="entry name" value="HicA_toxin"/>
    <property type="match status" value="1"/>
</dbReference>
<dbReference type="GO" id="GO:0016787">
    <property type="term" value="F:hydrolase activity"/>
    <property type="evidence" value="ECO:0007669"/>
    <property type="project" value="UniProtKB-KW"/>
</dbReference>
<evidence type="ECO:0000256" key="3">
    <source>
        <dbReference type="ARBA" id="ARBA00022759"/>
    </source>
</evidence>
<evidence type="ECO:0000256" key="6">
    <source>
        <dbReference type="ARBA" id="ARBA00023016"/>
    </source>
</evidence>
<evidence type="ECO:0008006" key="8">
    <source>
        <dbReference type="Google" id="ProtNLM"/>
    </source>
</evidence>
<dbReference type="Gene3D" id="3.30.920.30">
    <property type="entry name" value="Hypothetical protein"/>
    <property type="match status" value="1"/>
</dbReference>
<keyword evidence="3" id="KW-0255">Endonuclease</keyword>
<sequence length="83" mass="9740">CGLYMPKNVPSLKVKQLIRLLRSGGCEFYREGKGDHKLYVRYVGQQKRVVPIDMGEKEFSPPYVLRIFRQFGFSDEEIEDLLK</sequence>
<proteinExistence type="predicted"/>
<keyword evidence="4" id="KW-0378">Hydrolase</keyword>
<keyword evidence="5" id="KW-0694">RNA-binding</keyword>
<evidence type="ECO:0000313" key="7">
    <source>
        <dbReference type="EMBL" id="GAG40679.1"/>
    </source>
</evidence>
<evidence type="ECO:0000256" key="5">
    <source>
        <dbReference type="ARBA" id="ARBA00022884"/>
    </source>
</evidence>
<accession>X0XBW8</accession>
<feature type="non-terminal residue" evidence="7">
    <location>
        <position position="1"/>
    </location>
</feature>
<dbReference type="InterPro" id="IPR012933">
    <property type="entry name" value="HicA_mRNA_interferase"/>
</dbReference>
<keyword evidence="1" id="KW-1277">Toxin-antitoxin system</keyword>
<gene>
    <name evidence="7" type="ORF">S01H1_69583</name>
</gene>
<keyword evidence="2" id="KW-0540">Nuclease</keyword>
<evidence type="ECO:0000256" key="2">
    <source>
        <dbReference type="ARBA" id="ARBA00022722"/>
    </source>
</evidence>
<dbReference type="SUPFAM" id="SSF54786">
    <property type="entry name" value="YcfA/nrd intein domain"/>
    <property type="match status" value="1"/>
</dbReference>
<keyword evidence="6" id="KW-0346">Stress response</keyword>
<reference evidence="7" key="1">
    <citation type="journal article" date="2014" name="Front. Microbiol.">
        <title>High frequency of phylogenetically diverse reductive dehalogenase-homologous genes in deep subseafloor sedimentary metagenomes.</title>
        <authorList>
            <person name="Kawai M."/>
            <person name="Futagami T."/>
            <person name="Toyoda A."/>
            <person name="Takaki Y."/>
            <person name="Nishi S."/>
            <person name="Hori S."/>
            <person name="Arai W."/>
            <person name="Tsubouchi T."/>
            <person name="Morono Y."/>
            <person name="Uchiyama I."/>
            <person name="Ito T."/>
            <person name="Fujiyama A."/>
            <person name="Inagaki F."/>
            <person name="Takami H."/>
        </authorList>
    </citation>
    <scope>NUCLEOTIDE SEQUENCE</scope>
    <source>
        <strain evidence="7">Expedition CK06-06</strain>
    </source>
</reference>
<dbReference type="InterPro" id="IPR038570">
    <property type="entry name" value="HicA_sf"/>
</dbReference>
<dbReference type="EMBL" id="BARS01046211">
    <property type="protein sequence ID" value="GAG40679.1"/>
    <property type="molecule type" value="Genomic_DNA"/>
</dbReference>
<protein>
    <recommendedName>
        <fullName evidence="8">Type II toxin-antitoxin system HicA family toxin</fullName>
    </recommendedName>
</protein>
<evidence type="ECO:0000256" key="4">
    <source>
        <dbReference type="ARBA" id="ARBA00022801"/>
    </source>
</evidence>
<evidence type="ECO:0000256" key="1">
    <source>
        <dbReference type="ARBA" id="ARBA00022649"/>
    </source>
</evidence>
<dbReference type="AlphaFoldDB" id="X0XBW8"/>
<comment type="caution">
    <text evidence="7">The sequence shown here is derived from an EMBL/GenBank/DDBJ whole genome shotgun (WGS) entry which is preliminary data.</text>
</comment>
<dbReference type="GO" id="GO:0004519">
    <property type="term" value="F:endonuclease activity"/>
    <property type="evidence" value="ECO:0007669"/>
    <property type="project" value="UniProtKB-KW"/>
</dbReference>
<organism evidence="7">
    <name type="scientific">marine sediment metagenome</name>
    <dbReference type="NCBI Taxonomy" id="412755"/>
    <lineage>
        <taxon>unclassified sequences</taxon>
        <taxon>metagenomes</taxon>
        <taxon>ecological metagenomes</taxon>
    </lineage>
</organism>
<dbReference type="GO" id="GO:0003729">
    <property type="term" value="F:mRNA binding"/>
    <property type="evidence" value="ECO:0007669"/>
    <property type="project" value="InterPro"/>
</dbReference>
<name>X0XBW8_9ZZZZ</name>